<dbReference type="RefSeq" id="WP_077115913.1">
    <property type="nucleotide sequence ID" value="NZ_LOKT01000007.1"/>
</dbReference>
<evidence type="ECO:0000313" key="4">
    <source>
        <dbReference type="Proteomes" id="UP000188836"/>
    </source>
</evidence>
<organism evidence="3 4">
    <name type="scientific">Nocardia donostiensis</name>
    <dbReference type="NCBI Taxonomy" id="1538463"/>
    <lineage>
        <taxon>Bacteria</taxon>
        <taxon>Bacillati</taxon>
        <taxon>Actinomycetota</taxon>
        <taxon>Actinomycetes</taxon>
        <taxon>Mycobacteriales</taxon>
        <taxon>Nocardiaceae</taxon>
        <taxon>Nocardia</taxon>
    </lineage>
</organism>
<dbReference type="Proteomes" id="UP000188836">
    <property type="component" value="Unassembled WGS sequence"/>
</dbReference>
<sequence>MAGALALTGCGTDVDDISVGAGLGWPAPHHDASNSGTSPVTGARSLSLDWSRPVGGPLARPVTVGSDGQMFVTTRTDADCHLFAYQMETGRKRFCNPLGPNAIWSPSVLDGMTNVYVGDDSGVNSQNYLGQPRWRVPVAGVPISLQFTGDSNLLSITQTGQIDVLDRQTGHRLVPTAQLLGQPDFLEHPGLDWPAAGDGLDDCSTGGPQCAVANVSALDTETGRFYVTVWEPGAQTASLVAMRYAGGAINEEWRADMLIGGSATDPALSADGSTVYVGDNSKRLIAVDTADGSTTWVHQLDWAPSRGISVSDDGLIIPAGDDGHLLALRDNGDAVETVWERKEVALRGAPVQTAGNTGYVTAAGDGLHLITFDTRTGETLDSDVLPGAEGTTTGTSVGPEGEVVVATTVGEIFAFKAEDDES</sequence>
<gene>
    <name evidence="3" type="ORF">B0T46_07595</name>
</gene>
<dbReference type="AlphaFoldDB" id="A0A1W0AXJ5"/>
<dbReference type="InterPro" id="IPR018391">
    <property type="entry name" value="PQQ_b-propeller_rpt"/>
</dbReference>
<feature type="region of interest" description="Disordered" evidence="1">
    <location>
        <begin position="380"/>
        <end position="399"/>
    </location>
</feature>
<dbReference type="InterPro" id="IPR015943">
    <property type="entry name" value="WD40/YVTN_repeat-like_dom_sf"/>
</dbReference>
<evidence type="ECO:0000259" key="2">
    <source>
        <dbReference type="Pfam" id="PF13360"/>
    </source>
</evidence>
<dbReference type="SUPFAM" id="SSF50998">
    <property type="entry name" value="Quinoprotein alcohol dehydrogenase-like"/>
    <property type="match status" value="1"/>
</dbReference>
<dbReference type="EMBL" id="MUMY01000005">
    <property type="protein sequence ID" value="ONM49386.1"/>
    <property type="molecule type" value="Genomic_DNA"/>
</dbReference>
<dbReference type="PANTHER" id="PTHR34512:SF30">
    <property type="entry name" value="OUTER MEMBRANE PROTEIN ASSEMBLY FACTOR BAMB"/>
    <property type="match status" value="1"/>
</dbReference>
<reference evidence="3 4" key="1">
    <citation type="journal article" date="2016" name="Antonie Van Leeuwenhoek">
        <title>Nocardia donostiensis sp. nov., isolated from human respiratory specimens.</title>
        <authorList>
            <person name="Ercibengoa M."/>
            <person name="Bell M."/>
            <person name="Marimon J.M."/>
            <person name="Humrighouse B."/>
            <person name="Klenk H.P."/>
            <person name="Potter G."/>
            <person name="Perez-Trallero E."/>
        </authorList>
    </citation>
    <scope>NUCLEOTIDE SEQUENCE [LARGE SCALE GENOMIC DNA]</scope>
    <source>
        <strain evidence="3 4">X1655</strain>
    </source>
</reference>
<comment type="caution">
    <text evidence="3">The sequence shown here is derived from an EMBL/GenBank/DDBJ whole genome shotgun (WGS) entry which is preliminary data.</text>
</comment>
<dbReference type="STRING" id="1538463.B0T36_11855"/>
<evidence type="ECO:0000313" key="3">
    <source>
        <dbReference type="EMBL" id="ONM49386.1"/>
    </source>
</evidence>
<name>A0A1W0AXJ5_9NOCA</name>
<dbReference type="InterPro" id="IPR011047">
    <property type="entry name" value="Quinoprotein_ADH-like_sf"/>
</dbReference>
<dbReference type="Gene3D" id="2.130.10.10">
    <property type="entry name" value="YVTN repeat-like/Quinoprotein amine dehydrogenase"/>
    <property type="match status" value="2"/>
</dbReference>
<dbReference type="Pfam" id="PF13360">
    <property type="entry name" value="PQQ_2"/>
    <property type="match status" value="1"/>
</dbReference>
<proteinExistence type="predicted"/>
<protein>
    <submittedName>
        <fullName evidence="3">Cell surface protein</fullName>
    </submittedName>
</protein>
<accession>A0A1W0AXJ5</accession>
<evidence type="ECO:0000256" key="1">
    <source>
        <dbReference type="SAM" id="MobiDB-lite"/>
    </source>
</evidence>
<dbReference type="PANTHER" id="PTHR34512">
    <property type="entry name" value="CELL SURFACE PROTEIN"/>
    <property type="match status" value="1"/>
</dbReference>
<keyword evidence="4" id="KW-1185">Reference proteome</keyword>
<dbReference type="OrthoDB" id="6189277at2"/>
<dbReference type="InterPro" id="IPR002372">
    <property type="entry name" value="PQQ_rpt_dom"/>
</dbReference>
<dbReference type="SMART" id="SM00564">
    <property type="entry name" value="PQQ"/>
    <property type="match status" value="2"/>
</dbReference>
<feature type="domain" description="Pyrrolo-quinoline quinone repeat" evidence="2">
    <location>
        <begin position="252"/>
        <end position="406"/>
    </location>
</feature>